<evidence type="ECO:0000256" key="3">
    <source>
        <dbReference type="ARBA" id="ARBA00022989"/>
    </source>
</evidence>
<dbReference type="Pfam" id="PF16016">
    <property type="entry name" value="VASt"/>
    <property type="match status" value="1"/>
</dbReference>
<sequence>MKLQVRVVEARGLPAVRVDGTSDPFVKLQLGKRRAKTAVARRTLAPAWDEEFSFLVGDIAEELVVSVLNEDKYFSNDLLGKVRVPLADVMETDDLSLGTAWYQLQPKSKKSKKKSRGEVCLCISLSTRTHVSEESQSVNPASDDASSSDRSIEHKDAVLSTTSSYIDLSACASAMDRASQSSMEQLADSIVDQPPRSSMEQLAVAEPGAAAAEGDAMSNSSSVVEVLSRYFFGNKPADVAPSAASDAESVDQFQEPKVCSEDHETPESGTSSESSLDELLKTMESKDQGCEMPANLPGGVLIDESYVAAPTELNSLLFSKNSDFWPAVSELQGTSGFQIEPWKLDNNETCLQRTLTYTKAASKLVKAVKATEEQKYLKAAGNSFAVHSVVSTPDVPCGGCFKIEILYCITPGPSLSSEEQTSHLTVSWRVNFVQSTMMKGMIESGAKQGMAEGFAHFSEILSQKIKVAEADDANSNKEKILSSLHAQKESGWRLIVRFLFNFTFIFSVIIASYVIAHLHLSKPNAMHGLEYFGIDLPDSIGEVVVCAVLILQGQNIFNIIKRFLNAWKQKGSDHGVKAHGDGWLMTVALIEGTGITNSNSKELFDMYAVFTCNAKRKTSSVKFQTSEPKWNEIYEFDAMDDPPSRMDVAIHDANGPFDQSPIGHAEVNFLKSNLSDLTDVWLPLEGKCDQTSNPKIHLRIFLNNSRGTEVVMNYLAKMRKEVGKKGRLFFSPRIIGFYSNIFGHKTKFFFLWDDVDDIQVIPPTLSIGSPSLTIILRKGRGLEAKHGAKGTDPNGRLKYYFQSFVSFNDAHRIIMAIWKMRSLSPEQQGDMIEKESDTKELQLEEGGTLFTHEDVKMSEIFSSALSVDVQMKYTVVNVPSKPNTCSVQVLLGIAWLKSTKQQKKITKSVISNSSIRLKELFAEVEKDLTSRSGSIFNPDLELNPYYCLMF</sequence>
<dbReference type="PROSITE" id="PS50004">
    <property type="entry name" value="C2"/>
    <property type="match status" value="2"/>
</dbReference>
<evidence type="ECO:0000313" key="10">
    <source>
        <dbReference type="Proteomes" id="UP000007015"/>
    </source>
</evidence>
<dbReference type="Pfam" id="PF02893">
    <property type="entry name" value="GRAM"/>
    <property type="match status" value="1"/>
</dbReference>
<keyword evidence="2 6" id="KW-0812">Transmembrane</keyword>
<keyword evidence="3 6" id="KW-1133">Transmembrane helix</keyword>
<evidence type="ECO:0008006" key="11">
    <source>
        <dbReference type="Google" id="ProtNLM"/>
    </source>
</evidence>
<dbReference type="STRING" id="39946.B8B4N7"/>
<feature type="domain" description="VASt" evidence="8">
    <location>
        <begin position="297"/>
        <end position="469"/>
    </location>
</feature>
<evidence type="ECO:0000256" key="6">
    <source>
        <dbReference type="SAM" id="Phobius"/>
    </source>
</evidence>
<dbReference type="PANTHER" id="PTHR46296">
    <property type="entry name" value="BNAA05G37250D PROTEIN"/>
    <property type="match status" value="1"/>
</dbReference>
<dbReference type="FunFam" id="2.60.40.150:FF:000335">
    <property type="entry name" value="No pollen"/>
    <property type="match status" value="1"/>
</dbReference>
<organism evidence="9 10">
    <name type="scientific">Oryza sativa subsp. indica</name>
    <name type="common">Rice</name>
    <dbReference type="NCBI Taxonomy" id="39946"/>
    <lineage>
        <taxon>Eukaryota</taxon>
        <taxon>Viridiplantae</taxon>
        <taxon>Streptophyta</taxon>
        <taxon>Embryophyta</taxon>
        <taxon>Tracheophyta</taxon>
        <taxon>Spermatophyta</taxon>
        <taxon>Magnoliopsida</taxon>
        <taxon>Liliopsida</taxon>
        <taxon>Poales</taxon>
        <taxon>Poaceae</taxon>
        <taxon>BOP clade</taxon>
        <taxon>Oryzoideae</taxon>
        <taxon>Oryzeae</taxon>
        <taxon>Oryzinae</taxon>
        <taxon>Oryza</taxon>
        <taxon>Oryza sativa</taxon>
    </lineage>
</organism>
<dbReference type="Gramene" id="BGIOSGA023243-TA">
    <property type="protein sequence ID" value="BGIOSGA023243-PA"/>
    <property type="gene ID" value="BGIOSGA023243"/>
</dbReference>
<evidence type="ECO:0000256" key="4">
    <source>
        <dbReference type="ARBA" id="ARBA00023136"/>
    </source>
</evidence>
<evidence type="ECO:0000256" key="2">
    <source>
        <dbReference type="ARBA" id="ARBA00022692"/>
    </source>
</evidence>
<dbReference type="EMBL" id="CM000131">
    <property type="protein sequence ID" value="EEC80948.1"/>
    <property type="molecule type" value="Genomic_DNA"/>
</dbReference>
<dbReference type="Pfam" id="PF00168">
    <property type="entry name" value="C2"/>
    <property type="match status" value="2"/>
</dbReference>
<proteinExistence type="predicted"/>
<dbReference type="InterPro" id="IPR031968">
    <property type="entry name" value="VASt"/>
</dbReference>
<feature type="compositionally biased region" description="Low complexity" evidence="5">
    <location>
        <begin position="241"/>
        <end position="251"/>
    </location>
</feature>
<dbReference type="InterPro" id="IPR044511">
    <property type="entry name" value="At1g03370/At5g50170-like"/>
</dbReference>
<dbReference type="GO" id="GO:0016020">
    <property type="term" value="C:membrane"/>
    <property type="evidence" value="ECO:0007669"/>
    <property type="project" value="UniProtKB-SubCell"/>
</dbReference>
<keyword evidence="4 6" id="KW-0472">Membrane</keyword>
<dbReference type="PROSITE" id="PS51778">
    <property type="entry name" value="VAST"/>
    <property type="match status" value="1"/>
</dbReference>
<dbReference type="AlphaFoldDB" id="B8B4N7"/>
<dbReference type="CDD" id="cd00030">
    <property type="entry name" value="C2"/>
    <property type="match status" value="2"/>
</dbReference>
<dbReference type="InterPro" id="IPR011993">
    <property type="entry name" value="PH-like_dom_sf"/>
</dbReference>
<protein>
    <recommendedName>
        <fullName evidence="11">C2 and GRAM domain-containing protein</fullName>
    </recommendedName>
</protein>
<dbReference type="Gene3D" id="2.60.40.150">
    <property type="entry name" value="C2 domain"/>
    <property type="match status" value="2"/>
</dbReference>
<dbReference type="Proteomes" id="UP000007015">
    <property type="component" value="Chromosome 6"/>
</dbReference>
<dbReference type="InterPro" id="IPR000008">
    <property type="entry name" value="C2_dom"/>
</dbReference>
<dbReference type="InterPro" id="IPR035892">
    <property type="entry name" value="C2_domain_sf"/>
</dbReference>
<dbReference type="GO" id="GO:0010152">
    <property type="term" value="P:pollen maturation"/>
    <property type="evidence" value="ECO:0007669"/>
    <property type="project" value="EnsemblPlants"/>
</dbReference>
<feature type="domain" description="C2" evidence="7">
    <location>
        <begin position="1"/>
        <end position="102"/>
    </location>
</feature>
<feature type="region of interest" description="Disordered" evidence="5">
    <location>
        <begin position="241"/>
        <end position="275"/>
    </location>
</feature>
<feature type="transmembrane region" description="Helical" evidence="6">
    <location>
        <begin position="498"/>
        <end position="520"/>
    </location>
</feature>
<dbReference type="OMA" id="KVLEFCY"/>
<accession>B8B4N7</accession>
<feature type="region of interest" description="Disordered" evidence="5">
    <location>
        <begin position="132"/>
        <end position="152"/>
    </location>
</feature>
<dbReference type="PANTHER" id="PTHR46296:SF1">
    <property type="entry name" value="C2 AND GRAM DOMAIN-CONTAINING PROTEIN"/>
    <property type="match status" value="1"/>
</dbReference>
<evidence type="ECO:0000259" key="7">
    <source>
        <dbReference type="PROSITE" id="PS50004"/>
    </source>
</evidence>
<dbReference type="InterPro" id="IPR004182">
    <property type="entry name" value="GRAM"/>
</dbReference>
<gene>
    <name evidence="9" type="ORF">OsI_23655</name>
</gene>
<dbReference type="Gene3D" id="2.30.29.30">
    <property type="entry name" value="Pleckstrin-homology domain (PH domain)/Phosphotyrosine-binding domain (PTB)"/>
    <property type="match status" value="1"/>
</dbReference>
<reference evidence="9 10" key="1">
    <citation type="journal article" date="2005" name="PLoS Biol.">
        <title>The genomes of Oryza sativa: a history of duplications.</title>
        <authorList>
            <person name="Yu J."/>
            <person name="Wang J."/>
            <person name="Lin W."/>
            <person name="Li S."/>
            <person name="Li H."/>
            <person name="Zhou J."/>
            <person name="Ni P."/>
            <person name="Dong W."/>
            <person name="Hu S."/>
            <person name="Zeng C."/>
            <person name="Zhang J."/>
            <person name="Zhang Y."/>
            <person name="Li R."/>
            <person name="Xu Z."/>
            <person name="Li S."/>
            <person name="Li X."/>
            <person name="Zheng H."/>
            <person name="Cong L."/>
            <person name="Lin L."/>
            <person name="Yin J."/>
            <person name="Geng J."/>
            <person name="Li G."/>
            <person name="Shi J."/>
            <person name="Liu J."/>
            <person name="Lv H."/>
            <person name="Li J."/>
            <person name="Wang J."/>
            <person name="Deng Y."/>
            <person name="Ran L."/>
            <person name="Shi X."/>
            <person name="Wang X."/>
            <person name="Wu Q."/>
            <person name="Li C."/>
            <person name="Ren X."/>
            <person name="Wang J."/>
            <person name="Wang X."/>
            <person name="Li D."/>
            <person name="Liu D."/>
            <person name="Zhang X."/>
            <person name="Ji Z."/>
            <person name="Zhao W."/>
            <person name="Sun Y."/>
            <person name="Zhang Z."/>
            <person name="Bao J."/>
            <person name="Han Y."/>
            <person name="Dong L."/>
            <person name="Ji J."/>
            <person name="Chen P."/>
            <person name="Wu S."/>
            <person name="Liu J."/>
            <person name="Xiao Y."/>
            <person name="Bu D."/>
            <person name="Tan J."/>
            <person name="Yang L."/>
            <person name="Ye C."/>
            <person name="Zhang J."/>
            <person name="Xu J."/>
            <person name="Zhou Y."/>
            <person name="Yu Y."/>
            <person name="Zhang B."/>
            <person name="Zhuang S."/>
            <person name="Wei H."/>
            <person name="Liu B."/>
            <person name="Lei M."/>
            <person name="Yu H."/>
            <person name="Li Y."/>
            <person name="Xu H."/>
            <person name="Wei S."/>
            <person name="He X."/>
            <person name="Fang L."/>
            <person name="Zhang Z."/>
            <person name="Zhang Y."/>
            <person name="Huang X."/>
            <person name="Su Z."/>
            <person name="Tong W."/>
            <person name="Li J."/>
            <person name="Tong Z."/>
            <person name="Li S."/>
            <person name="Ye J."/>
            <person name="Wang L."/>
            <person name="Fang L."/>
            <person name="Lei T."/>
            <person name="Chen C."/>
            <person name="Chen H."/>
            <person name="Xu Z."/>
            <person name="Li H."/>
            <person name="Huang H."/>
            <person name="Zhang F."/>
            <person name="Xu H."/>
            <person name="Li N."/>
            <person name="Zhao C."/>
            <person name="Li S."/>
            <person name="Dong L."/>
            <person name="Huang Y."/>
            <person name="Li L."/>
            <person name="Xi Y."/>
            <person name="Qi Q."/>
            <person name="Li W."/>
            <person name="Zhang B."/>
            <person name="Hu W."/>
            <person name="Zhang Y."/>
            <person name="Tian X."/>
            <person name="Jiao Y."/>
            <person name="Liang X."/>
            <person name="Jin J."/>
            <person name="Gao L."/>
            <person name="Zheng W."/>
            <person name="Hao B."/>
            <person name="Liu S."/>
            <person name="Wang W."/>
            <person name="Yuan L."/>
            <person name="Cao M."/>
            <person name="McDermott J."/>
            <person name="Samudrala R."/>
            <person name="Wang J."/>
            <person name="Wong G.K."/>
            <person name="Yang H."/>
        </authorList>
    </citation>
    <scope>NUCLEOTIDE SEQUENCE [LARGE SCALE GENOMIC DNA]</scope>
    <source>
        <strain evidence="10">cv. 93-11</strain>
    </source>
</reference>
<evidence type="ECO:0000256" key="5">
    <source>
        <dbReference type="SAM" id="MobiDB-lite"/>
    </source>
</evidence>
<dbReference type="SMART" id="SM00239">
    <property type="entry name" value="C2"/>
    <property type="match status" value="2"/>
</dbReference>
<keyword evidence="10" id="KW-1185">Reference proteome</keyword>
<evidence type="ECO:0000256" key="1">
    <source>
        <dbReference type="ARBA" id="ARBA00004167"/>
    </source>
</evidence>
<dbReference type="FunFam" id="2.60.40.150:FF:000204">
    <property type="entry name" value="No pollen"/>
    <property type="match status" value="1"/>
</dbReference>
<dbReference type="SMART" id="SM00568">
    <property type="entry name" value="GRAM"/>
    <property type="match status" value="1"/>
</dbReference>
<dbReference type="HOGENOM" id="CLU_009431_0_0_1"/>
<evidence type="ECO:0000313" key="9">
    <source>
        <dbReference type="EMBL" id="EEC80948.1"/>
    </source>
</evidence>
<evidence type="ECO:0000259" key="8">
    <source>
        <dbReference type="PROSITE" id="PS51778"/>
    </source>
</evidence>
<feature type="domain" description="C2" evidence="7">
    <location>
        <begin position="570"/>
        <end position="682"/>
    </location>
</feature>
<comment type="subcellular location">
    <subcellularLocation>
        <location evidence="1">Membrane</location>
        <topology evidence="1">Single-pass membrane protein</topology>
    </subcellularLocation>
</comment>
<dbReference type="SUPFAM" id="SSF49562">
    <property type="entry name" value="C2 domain (Calcium/lipid-binding domain, CaLB)"/>
    <property type="match status" value="2"/>
</dbReference>
<name>B8B4N7_ORYSI</name>